<accession>A0A0K8S112</accession>
<dbReference type="CDD" id="cd02587">
    <property type="entry name" value="HAD_5-3dNT"/>
    <property type="match status" value="1"/>
</dbReference>
<dbReference type="FunFam" id="3.40.50.1000:FF:000133">
    <property type="entry name" value="5'(3')-deoxyribonucleotidase, cytosolic type"/>
    <property type="match status" value="1"/>
</dbReference>
<dbReference type="InterPro" id="IPR010708">
    <property type="entry name" value="5'(3')-deoxyribonucleotidase"/>
</dbReference>
<protein>
    <submittedName>
        <fullName evidence="2">5'(3')-deoxyribonucleotidase, cytosolic type</fullName>
    </submittedName>
</protein>
<feature type="active site" description="Nucleophile" evidence="1">
    <location>
        <position position="14"/>
    </location>
</feature>
<dbReference type="Gene3D" id="3.40.50.1000">
    <property type="entry name" value="HAD superfamily/HAD-like"/>
    <property type="match status" value="1"/>
</dbReference>
<dbReference type="SFLD" id="SFLDS00003">
    <property type="entry name" value="Haloacid_Dehalogenase"/>
    <property type="match status" value="1"/>
</dbReference>
<organism evidence="2">
    <name type="scientific">Crotalus horridus</name>
    <name type="common">Timber rattlesnake</name>
    <dbReference type="NCBI Taxonomy" id="35024"/>
    <lineage>
        <taxon>Eukaryota</taxon>
        <taxon>Metazoa</taxon>
        <taxon>Chordata</taxon>
        <taxon>Craniata</taxon>
        <taxon>Vertebrata</taxon>
        <taxon>Euteleostomi</taxon>
        <taxon>Lepidosauria</taxon>
        <taxon>Squamata</taxon>
        <taxon>Bifurcata</taxon>
        <taxon>Unidentata</taxon>
        <taxon>Episquamata</taxon>
        <taxon>Toxicofera</taxon>
        <taxon>Serpentes</taxon>
        <taxon>Colubroidea</taxon>
        <taxon>Viperidae</taxon>
        <taxon>Crotalinae</taxon>
        <taxon>Crotalus</taxon>
    </lineage>
</organism>
<dbReference type="Pfam" id="PF06941">
    <property type="entry name" value="NT5C"/>
    <property type="match status" value="1"/>
</dbReference>
<reference evidence="2" key="1">
    <citation type="journal article" date="2015" name="Toxicon">
        <title>The transcriptomic and proteomic basis for the evolution of a novel venom phenotype within the Timber Rattlesnake (Crotalus horridus).</title>
        <authorList>
            <person name="Rokyta D.R."/>
            <person name="Wray K.P."/>
            <person name="McGivern J.J."/>
            <person name="Margres M.J."/>
        </authorList>
    </citation>
    <scope>NUCLEOTIDE SEQUENCE</scope>
    <source>
        <strain evidence="2">Type B</strain>
        <tissue evidence="2">Venom gland</tissue>
    </source>
</reference>
<dbReference type="SFLD" id="SFLDG01145">
    <property type="entry name" value="C1.2.1"/>
    <property type="match status" value="1"/>
</dbReference>
<dbReference type="AlphaFoldDB" id="A0A0K8S112"/>
<dbReference type="SUPFAM" id="SSF56784">
    <property type="entry name" value="HAD-like"/>
    <property type="match status" value="1"/>
</dbReference>
<feature type="active site" description="Proton donor" evidence="1">
    <location>
        <position position="16"/>
    </location>
</feature>
<sequence>MAGGGRPSLRVLVDMDGVLSDFEGGLLRDFVASYPEEPHVELAQRKGFLALDQYRRLREDLGEKIASVYESPGFFLSLQPIPGAIEAMHEMNEMPNTDVFICTSPIRKYEYCISEKYRWVAQHLGPNFVGRLILTRDKTVVSADLLIDDKDTIKGVEPNPSWEHILFSCCHNKHLKLQPPRRRLESWTDDWKGILESKRSK</sequence>
<dbReference type="PANTHER" id="PTHR16504">
    <property type="entry name" value="5'(3')-DEOXYRIBONUCLEOTIDASE"/>
    <property type="match status" value="1"/>
</dbReference>
<dbReference type="SFLD" id="SFLDG01126">
    <property type="entry name" value="C1.2:_Nucleotidase_Like"/>
    <property type="match status" value="1"/>
</dbReference>
<dbReference type="InterPro" id="IPR036412">
    <property type="entry name" value="HAD-like_sf"/>
</dbReference>
<dbReference type="EMBL" id="GBKD01000667">
    <property type="protein sequence ID" value="JAG46951.1"/>
    <property type="molecule type" value="Transcribed_RNA"/>
</dbReference>
<proteinExistence type="predicted"/>
<dbReference type="GO" id="GO:0005739">
    <property type="term" value="C:mitochondrion"/>
    <property type="evidence" value="ECO:0007669"/>
    <property type="project" value="TreeGrafter"/>
</dbReference>
<dbReference type="InterPro" id="IPR023214">
    <property type="entry name" value="HAD_sf"/>
</dbReference>
<dbReference type="Gene3D" id="1.10.40.40">
    <property type="entry name" value="Deoxyribonucleotidase, domain 2"/>
    <property type="match status" value="1"/>
</dbReference>
<name>A0A0K8S112_CROHD</name>
<evidence type="ECO:0000313" key="2">
    <source>
        <dbReference type="EMBL" id="JAG46951.1"/>
    </source>
</evidence>
<dbReference type="GO" id="GO:0009223">
    <property type="term" value="P:pyrimidine deoxyribonucleotide catabolic process"/>
    <property type="evidence" value="ECO:0007669"/>
    <property type="project" value="TreeGrafter"/>
</dbReference>
<dbReference type="PANTHER" id="PTHR16504:SF5">
    <property type="entry name" value="5'(3')-DEOXYRIBONUCLEOTIDASE, CYTOSOLIC TYPE"/>
    <property type="match status" value="1"/>
</dbReference>
<evidence type="ECO:0000256" key="1">
    <source>
        <dbReference type="PIRSR" id="PIRSR610708-1"/>
    </source>
</evidence>
<dbReference type="GO" id="GO:0008253">
    <property type="term" value="F:5'-nucleotidase activity"/>
    <property type="evidence" value="ECO:0007669"/>
    <property type="project" value="InterPro"/>
</dbReference>